<protein>
    <submittedName>
        <fullName evidence="3">Uncharacterized protein</fullName>
    </submittedName>
</protein>
<feature type="region of interest" description="Disordered" evidence="2">
    <location>
        <begin position="156"/>
        <end position="179"/>
    </location>
</feature>
<feature type="non-terminal residue" evidence="3">
    <location>
        <position position="1"/>
    </location>
</feature>
<comment type="caution">
    <text evidence="3">The sequence shown here is derived from an EMBL/GenBank/DDBJ whole genome shotgun (WGS) entry which is preliminary data.</text>
</comment>
<organism evidence="3 4">
    <name type="scientific">Prorocentrum cordatum</name>
    <dbReference type="NCBI Taxonomy" id="2364126"/>
    <lineage>
        <taxon>Eukaryota</taxon>
        <taxon>Sar</taxon>
        <taxon>Alveolata</taxon>
        <taxon>Dinophyceae</taxon>
        <taxon>Prorocentrales</taxon>
        <taxon>Prorocentraceae</taxon>
        <taxon>Prorocentrum</taxon>
    </lineage>
</organism>
<sequence length="888" mass="91367">RAAGSRSGDVLGRPRASHGAAGCERAGAPEDADGLLDEIHRSGAMVIEPRGLVMAGPPSCLASSPGGAPPEATVIGRSGGSMIARAGLDSRFGKDPPPRGASGGQREAAPRADGGLPAGRPRTPSPRTCRLLGAVETCAAEMEGLQLRMSRLRTALWSPGGPARGRHHDGSSAGGGEDSDLLEAERNLGEYLARAASAARRGAGAHDAARAPGLGGFEDAGLAHAEDVDGGLSDYLPASVASAASAGRPRTPLQSRSLPGSPRRPVRAARAGGARADDERSLLLQVRELGHLAEARAAEIQELRGEVGCVPVASAELASLVEEARALTLRSREGAAQVAELRAERAAFTGVLDADLARAGELQEERRALLDRIGGSERGERQAMHSKEGAELEADAEKRRSQEELAALDDSLEAARAQAEGAELRWSKAEAAIVELEGQQIKASGLAAEQSRASELSLERQARCEQALQAQRGRACEARLAALDAELAEARAQASELRGARAALAARLGASRRGAEETEQKALRVARELVDSSQAILWLRSEAAAQQGLRLELSEARARGHGLRQRLRQAPADHGGADGGRELALLRPAEGGLAAGPSEEAGRQLPTVSGALRAAWEAEAREQRAAQKRLTALQDCMAPLQQQLLRLRETARGWRERLLRPGPCGAPLPPVPDEAAWNAMLAHAVAAGRGDLEYTGGAAAAAGALCECIEALVEETSRQLAAAGEGAAPAGQERLLTAEGQALRQELEQLERRARQRPPSPGLGSTPTSSCAGDPPGEPRAAGAGEGVAAPGPRARGREGAGGRPSPALVIATSGSLAAGSAHSRRSTAGSSASSASVRGSRGGGGEDRSAAGLRGSSAAAAPRPGGWRGPGLPAEWRGSPAAERFDA</sequence>
<reference evidence="3" key="1">
    <citation type="submission" date="2023-10" db="EMBL/GenBank/DDBJ databases">
        <authorList>
            <person name="Chen Y."/>
            <person name="Shah S."/>
            <person name="Dougan E. K."/>
            <person name="Thang M."/>
            <person name="Chan C."/>
        </authorList>
    </citation>
    <scope>NUCLEOTIDE SEQUENCE [LARGE SCALE GENOMIC DNA]</scope>
</reference>
<gene>
    <name evidence="3" type="ORF">PCOR1329_LOCUS53764</name>
</gene>
<feature type="compositionally biased region" description="Low complexity" evidence="2">
    <location>
        <begin position="259"/>
        <end position="274"/>
    </location>
</feature>
<feature type="non-terminal residue" evidence="3">
    <location>
        <position position="888"/>
    </location>
</feature>
<feature type="compositionally biased region" description="Low complexity" evidence="2">
    <location>
        <begin position="762"/>
        <end position="794"/>
    </location>
</feature>
<feature type="compositionally biased region" description="Low complexity" evidence="2">
    <location>
        <begin position="818"/>
        <end position="840"/>
    </location>
</feature>
<name>A0ABN9V1K7_9DINO</name>
<feature type="region of interest" description="Disordered" evidence="2">
    <location>
        <begin position="84"/>
        <end position="128"/>
    </location>
</feature>
<evidence type="ECO:0000313" key="3">
    <source>
        <dbReference type="EMBL" id="CAK0866634.1"/>
    </source>
</evidence>
<keyword evidence="1" id="KW-0175">Coiled coil</keyword>
<dbReference type="EMBL" id="CAUYUJ010016557">
    <property type="protein sequence ID" value="CAK0866634.1"/>
    <property type="molecule type" value="Genomic_DNA"/>
</dbReference>
<feature type="region of interest" description="Disordered" evidence="2">
    <location>
        <begin position="243"/>
        <end position="274"/>
    </location>
</feature>
<evidence type="ECO:0000313" key="4">
    <source>
        <dbReference type="Proteomes" id="UP001189429"/>
    </source>
</evidence>
<feature type="compositionally biased region" description="Low complexity" evidence="2">
    <location>
        <begin position="851"/>
        <end position="875"/>
    </location>
</feature>
<proteinExistence type="predicted"/>
<feature type="region of interest" description="Disordered" evidence="2">
    <location>
        <begin position="752"/>
        <end position="888"/>
    </location>
</feature>
<accession>A0ABN9V1K7</accession>
<feature type="region of interest" description="Disordered" evidence="2">
    <location>
        <begin position="373"/>
        <end position="402"/>
    </location>
</feature>
<keyword evidence="4" id="KW-1185">Reference proteome</keyword>
<feature type="coiled-coil region" evidence="1">
    <location>
        <begin position="473"/>
        <end position="507"/>
    </location>
</feature>
<feature type="region of interest" description="Disordered" evidence="2">
    <location>
        <begin position="1"/>
        <end position="30"/>
    </location>
</feature>
<dbReference type="Proteomes" id="UP001189429">
    <property type="component" value="Unassembled WGS sequence"/>
</dbReference>
<evidence type="ECO:0000256" key="2">
    <source>
        <dbReference type="SAM" id="MobiDB-lite"/>
    </source>
</evidence>
<evidence type="ECO:0000256" key="1">
    <source>
        <dbReference type="SAM" id="Coils"/>
    </source>
</evidence>